<accession>A0ABQ3PR12</accession>
<dbReference type="Pfam" id="PF04234">
    <property type="entry name" value="CopC"/>
    <property type="match status" value="1"/>
</dbReference>
<dbReference type="InterPro" id="IPR014756">
    <property type="entry name" value="Ig_E-set"/>
</dbReference>
<feature type="compositionally biased region" description="Low complexity" evidence="5">
    <location>
        <begin position="131"/>
        <end position="179"/>
    </location>
</feature>
<feature type="transmembrane region" description="Helical" evidence="6">
    <location>
        <begin position="194"/>
        <end position="214"/>
    </location>
</feature>
<dbReference type="InterPro" id="IPR014755">
    <property type="entry name" value="Cu-Rt/internalin_Ig-like"/>
</dbReference>
<feature type="domain" description="CopC" evidence="8">
    <location>
        <begin position="36"/>
        <end position="129"/>
    </location>
</feature>
<dbReference type="Gene3D" id="2.60.40.1220">
    <property type="match status" value="1"/>
</dbReference>
<protein>
    <recommendedName>
        <fullName evidence="8">CopC domain-containing protein</fullName>
    </recommendedName>
</protein>
<sequence>MRIRHSRAARTAVRSLLLPLAVGGLLAVSAPPAAAHTELNGSDPANDAVLDAVPRTVTLTFSDPMSQAYAQLAVTGPDGAALGDGAPAVAGREVTLSLKEARTAGRYTVGYRVVSADGHPVSGTSAFTVRPAPTAPSAAATPATPSGTIPPATTPSGPAGSPRPTGTSASPSPTASLSRTAVASGERAVTSLKAIGIGFGIGLVGMATAMVVTIRRRRRSADDAGR</sequence>
<evidence type="ECO:0000256" key="3">
    <source>
        <dbReference type="ARBA" id="ARBA00022729"/>
    </source>
</evidence>
<evidence type="ECO:0000259" key="8">
    <source>
        <dbReference type="Pfam" id="PF04234"/>
    </source>
</evidence>
<keyword evidence="3 7" id="KW-0732">Signal</keyword>
<dbReference type="InterPro" id="IPR032694">
    <property type="entry name" value="CopC/D"/>
</dbReference>
<dbReference type="PANTHER" id="PTHR34820:SF4">
    <property type="entry name" value="INNER MEMBRANE PROTEIN YEBZ"/>
    <property type="match status" value="1"/>
</dbReference>
<keyword evidence="10" id="KW-1185">Reference proteome</keyword>
<feature type="signal peptide" evidence="7">
    <location>
        <begin position="1"/>
        <end position="35"/>
    </location>
</feature>
<evidence type="ECO:0000256" key="7">
    <source>
        <dbReference type="SAM" id="SignalP"/>
    </source>
</evidence>
<reference evidence="9" key="1">
    <citation type="submission" date="2024-05" db="EMBL/GenBank/DDBJ databases">
        <title>Whole genome shotgun sequence of Streptomyces hydrogenans NBRC 13475.</title>
        <authorList>
            <person name="Komaki H."/>
            <person name="Tamura T."/>
        </authorList>
    </citation>
    <scope>NUCLEOTIDE SEQUENCE</scope>
    <source>
        <strain evidence="9">NBRC 13475</strain>
    </source>
</reference>
<keyword evidence="2" id="KW-0479">Metal-binding</keyword>
<evidence type="ECO:0000256" key="2">
    <source>
        <dbReference type="ARBA" id="ARBA00022723"/>
    </source>
</evidence>
<gene>
    <name evidence="9" type="ORF">Shyd_88290</name>
</gene>
<keyword evidence="6" id="KW-0812">Transmembrane</keyword>
<dbReference type="RefSeq" id="WP_190221839.1">
    <property type="nucleotide sequence ID" value="NZ_BNBS01000005.1"/>
</dbReference>
<evidence type="ECO:0000313" key="10">
    <source>
        <dbReference type="Proteomes" id="UP001052739"/>
    </source>
</evidence>
<proteinExistence type="predicted"/>
<evidence type="ECO:0000256" key="1">
    <source>
        <dbReference type="ARBA" id="ARBA00004196"/>
    </source>
</evidence>
<evidence type="ECO:0000256" key="6">
    <source>
        <dbReference type="SAM" id="Phobius"/>
    </source>
</evidence>
<feature type="chain" id="PRO_5046298597" description="CopC domain-containing protein" evidence="7">
    <location>
        <begin position="36"/>
        <end position="226"/>
    </location>
</feature>
<evidence type="ECO:0000256" key="5">
    <source>
        <dbReference type="SAM" id="MobiDB-lite"/>
    </source>
</evidence>
<evidence type="ECO:0000313" key="9">
    <source>
        <dbReference type="EMBL" id="GHI27458.1"/>
    </source>
</evidence>
<dbReference type="Proteomes" id="UP001052739">
    <property type="component" value="Unassembled WGS sequence"/>
</dbReference>
<organism evidence="9 10">
    <name type="scientific">Streptomyces hydrogenans</name>
    <dbReference type="NCBI Taxonomy" id="1873719"/>
    <lineage>
        <taxon>Bacteria</taxon>
        <taxon>Bacillati</taxon>
        <taxon>Actinomycetota</taxon>
        <taxon>Actinomycetes</taxon>
        <taxon>Kitasatosporales</taxon>
        <taxon>Streptomycetaceae</taxon>
        <taxon>Streptomyces</taxon>
    </lineage>
</organism>
<dbReference type="InterPro" id="IPR007348">
    <property type="entry name" value="CopC_dom"/>
</dbReference>
<dbReference type="PANTHER" id="PTHR34820">
    <property type="entry name" value="INNER MEMBRANE PROTEIN YEBZ"/>
    <property type="match status" value="1"/>
</dbReference>
<name>A0ABQ3PR12_9ACTN</name>
<dbReference type="SUPFAM" id="SSF81296">
    <property type="entry name" value="E set domains"/>
    <property type="match status" value="1"/>
</dbReference>
<dbReference type="EMBL" id="BNDW01000117">
    <property type="protein sequence ID" value="GHI27458.1"/>
    <property type="molecule type" value="Genomic_DNA"/>
</dbReference>
<keyword evidence="6" id="KW-1133">Transmembrane helix</keyword>
<comment type="subcellular location">
    <subcellularLocation>
        <location evidence="1">Cell envelope</location>
    </subcellularLocation>
</comment>
<keyword evidence="4" id="KW-0186">Copper</keyword>
<keyword evidence="6" id="KW-0472">Membrane</keyword>
<comment type="caution">
    <text evidence="9">The sequence shown here is derived from an EMBL/GenBank/DDBJ whole genome shotgun (WGS) entry which is preliminary data.</text>
</comment>
<feature type="region of interest" description="Disordered" evidence="5">
    <location>
        <begin position="125"/>
        <end position="179"/>
    </location>
</feature>
<evidence type="ECO:0000256" key="4">
    <source>
        <dbReference type="ARBA" id="ARBA00023008"/>
    </source>
</evidence>